<evidence type="ECO:0000313" key="1">
    <source>
        <dbReference type="EMBL" id="ACV26805.1"/>
    </source>
</evidence>
<evidence type="ECO:0000313" key="2">
    <source>
        <dbReference type="Proteomes" id="UP000001231"/>
    </source>
</evidence>
<name>C7RC13_KANKD</name>
<dbReference type="KEGG" id="kko:Kkor_1392"/>
<keyword evidence="2" id="KW-1185">Reference proteome</keyword>
<dbReference type="EMBL" id="CP001707">
    <property type="protein sequence ID" value="ACV26805.1"/>
    <property type="molecule type" value="Genomic_DNA"/>
</dbReference>
<accession>C7RC13</accession>
<sequence>MEFYGVISMAWMTELSPFFVGLAILLALIPFSSRLLSQHSYVRHSRDHAPPDFCKVKRQASSTYKRYL</sequence>
<dbReference type="HOGENOM" id="CLU_2788327_0_0_6"/>
<organism evidence="1 2">
    <name type="scientific">Kangiella koreensis (strain DSM 16069 / JCM 12317 / KCTC 12182 / SW-125)</name>
    <dbReference type="NCBI Taxonomy" id="523791"/>
    <lineage>
        <taxon>Bacteria</taxon>
        <taxon>Pseudomonadati</taxon>
        <taxon>Pseudomonadota</taxon>
        <taxon>Gammaproteobacteria</taxon>
        <taxon>Kangiellales</taxon>
        <taxon>Kangiellaceae</taxon>
        <taxon>Kangiella</taxon>
    </lineage>
</organism>
<dbReference type="InParanoid" id="C7RC13"/>
<dbReference type="AlphaFoldDB" id="C7RC13"/>
<gene>
    <name evidence="1" type="ordered locus">Kkor_1392</name>
</gene>
<dbReference type="Proteomes" id="UP000001231">
    <property type="component" value="Chromosome"/>
</dbReference>
<dbReference type="STRING" id="523791.Kkor_1392"/>
<protein>
    <submittedName>
        <fullName evidence="1">Uncharacterized protein</fullName>
    </submittedName>
</protein>
<reference evidence="1 2" key="1">
    <citation type="journal article" date="2009" name="Stand. Genomic Sci.">
        <title>Complete genome sequence of Kangiella koreensis type strain (SW-125).</title>
        <authorList>
            <person name="Han C."/>
            <person name="Sikorski J."/>
            <person name="Lapidus A."/>
            <person name="Nolan M."/>
            <person name="Glavina Del Rio T."/>
            <person name="Tice H."/>
            <person name="Cheng J.F."/>
            <person name="Lucas S."/>
            <person name="Chen F."/>
            <person name="Copeland A."/>
            <person name="Ivanova N."/>
            <person name="Mavromatis K."/>
            <person name="Ovchinnikova G."/>
            <person name="Pati A."/>
            <person name="Bruce D."/>
            <person name="Goodwin L."/>
            <person name="Pitluck S."/>
            <person name="Chen A."/>
            <person name="Palaniappan K."/>
            <person name="Land M."/>
            <person name="Hauser L."/>
            <person name="Chang Y.J."/>
            <person name="Jeffries C.D."/>
            <person name="Chain P."/>
            <person name="Saunders E."/>
            <person name="Brettin T."/>
            <person name="Goker M."/>
            <person name="Tindall B.J."/>
            <person name="Bristow J."/>
            <person name="Eisen J.A."/>
            <person name="Markowitz V."/>
            <person name="Hugenholtz P."/>
            <person name="Kyrpides N.C."/>
            <person name="Klenk H.P."/>
            <person name="Detter J.C."/>
        </authorList>
    </citation>
    <scope>NUCLEOTIDE SEQUENCE [LARGE SCALE GENOMIC DNA]</scope>
    <source>
        <strain evidence="2">DSM 16069 / KCTC 12182 / SW-125</strain>
    </source>
</reference>
<proteinExistence type="predicted"/>